<dbReference type="RefSeq" id="WP_377422359.1">
    <property type="nucleotide sequence ID" value="NZ_JBHSPR010000010.1"/>
</dbReference>
<feature type="region of interest" description="Disordered" evidence="1">
    <location>
        <begin position="60"/>
        <end position="81"/>
    </location>
</feature>
<proteinExistence type="predicted"/>
<keyword evidence="3" id="KW-1185">Reference proteome</keyword>
<evidence type="ECO:0000313" key="2">
    <source>
        <dbReference type="EMBL" id="MFC6017810.1"/>
    </source>
</evidence>
<protein>
    <submittedName>
        <fullName evidence="2">Holin</fullName>
    </submittedName>
</protein>
<sequence>MFTSTFWKQAVERAVKTFAQSGVALLTGDGLGLVNVDWGTTASVAGLAALVSLLTSVATSSIGEPNSPSAVAVETEPSYPR</sequence>
<reference evidence="3" key="1">
    <citation type="journal article" date="2019" name="Int. J. Syst. Evol. Microbiol.">
        <title>The Global Catalogue of Microorganisms (GCM) 10K type strain sequencing project: providing services to taxonomists for standard genome sequencing and annotation.</title>
        <authorList>
            <consortium name="The Broad Institute Genomics Platform"/>
            <consortium name="The Broad Institute Genome Sequencing Center for Infectious Disease"/>
            <person name="Wu L."/>
            <person name="Ma J."/>
        </authorList>
    </citation>
    <scope>NUCLEOTIDE SEQUENCE [LARGE SCALE GENOMIC DNA]</scope>
    <source>
        <strain evidence="3">ZS-35-S2</strain>
    </source>
</reference>
<evidence type="ECO:0000313" key="3">
    <source>
        <dbReference type="Proteomes" id="UP001596203"/>
    </source>
</evidence>
<gene>
    <name evidence="2" type="ORF">ACFP2T_16535</name>
</gene>
<dbReference type="InterPro" id="IPR020109">
    <property type="entry name" value="Holin_r1t"/>
</dbReference>
<comment type="caution">
    <text evidence="2">The sequence shown here is derived from an EMBL/GenBank/DDBJ whole genome shotgun (WGS) entry which is preliminary data.</text>
</comment>
<evidence type="ECO:0000256" key="1">
    <source>
        <dbReference type="SAM" id="MobiDB-lite"/>
    </source>
</evidence>
<name>A0ABW1K8K7_9ACTN</name>
<dbReference type="Proteomes" id="UP001596203">
    <property type="component" value="Unassembled WGS sequence"/>
</dbReference>
<dbReference type="EMBL" id="JBHSPR010000010">
    <property type="protein sequence ID" value="MFC6017810.1"/>
    <property type="molecule type" value="Genomic_DNA"/>
</dbReference>
<accession>A0ABW1K8K7</accession>
<dbReference type="Pfam" id="PF16945">
    <property type="entry name" value="Phage_r1t_holin"/>
    <property type="match status" value="1"/>
</dbReference>
<organism evidence="2 3">
    <name type="scientific">Plantactinospora solaniradicis</name>
    <dbReference type="NCBI Taxonomy" id="1723736"/>
    <lineage>
        <taxon>Bacteria</taxon>
        <taxon>Bacillati</taxon>
        <taxon>Actinomycetota</taxon>
        <taxon>Actinomycetes</taxon>
        <taxon>Micromonosporales</taxon>
        <taxon>Micromonosporaceae</taxon>
        <taxon>Plantactinospora</taxon>
    </lineage>
</organism>